<feature type="compositionally biased region" description="Polar residues" evidence="1">
    <location>
        <begin position="22"/>
        <end position="34"/>
    </location>
</feature>
<dbReference type="EMBL" id="AYSO01000020">
    <property type="protein sequence ID" value="KIE45183.1"/>
    <property type="molecule type" value="Genomic_DNA"/>
</dbReference>
<reference evidence="2 3" key="1">
    <citation type="journal article" date="2015" name="Infect. Genet. Evol.">
        <title>Genomic sequences of six botulinum neurotoxin-producing strains representing three clostridial species illustrate the mobility and diversity of botulinum neurotoxin genes.</title>
        <authorList>
            <person name="Smith T.J."/>
            <person name="Hill K.K."/>
            <person name="Xie G."/>
            <person name="Foley B.T."/>
            <person name="Williamson C.H."/>
            <person name="Foster J.T."/>
            <person name="Johnson S.L."/>
            <person name="Chertkov O."/>
            <person name="Teshima H."/>
            <person name="Gibbons H.S."/>
            <person name="Johnsky L.A."/>
            <person name="Karavis M.A."/>
            <person name="Smith L.A."/>
        </authorList>
    </citation>
    <scope>NUCLEOTIDE SEQUENCE [LARGE SCALE GENOMIC DNA]</scope>
    <source>
        <strain evidence="2 3">CDC 2741</strain>
    </source>
</reference>
<dbReference type="AlphaFoldDB" id="A0A0C1U107"/>
<evidence type="ECO:0000256" key="1">
    <source>
        <dbReference type="SAM" id="MobiDB-lite"/>
    </source>
</evidence>
<evidence type="ECO:0000313" key="3">
    <source>
        <dbReference type="Proteomes" id="UP000031366"/>
    </source>
</evidence>
<evidence type="ECO:0000313" key="2">
    <source>
        <dbReference type="EMBL" id="KIE45183.1"/>
    </source>
</evidence>
<dbReference type="RefSeq" id="WP_160289247.1">
    <property type="nucleotide sequence ID" value="NZ_AYSO01000020.1"/>
</dbReference>
<protein>
    <submittedName>
        <fullName evidence="2">Uncharacterized protein</fullName>
    </submittedName>
</protein>
<dbReference type="Proteomes" id="UP000031366">
    <property type="component" value="Unassembled WGS sequence"/>
</dbReference>
<gene>
    <name evidence="2" type="ORF">U732_338</name>
</gene>
<comment type="caution">
    <text evidence="2">The sequence shown here is derived from an EMBL/GenBank/DDBJ whole genome shotgun (WGS) entry which is preliminary data.</text>
</comment>
<accession>A0A0C1U107</accession>
<proteinExistence type="predicted"/>
<sequence>MKNVPEAKRVALTPSTKKELNKFNQEFSEDISQGSEKHNKARKNK</sequence>
<keyword evidence="3" id="KW-1185">Reference proteome</keyword>
<name>A0A0C1U107_9CLOT</name>
<organism evidence="2 3">
    <name type="scientific">Clostridium argentinense CDC 2741</name>
    <dbReference type="NCBI Taxonomy" id="1418104"/>
    <lineage>
        <taxon>Bacteria</taxon>
        <taxon>Bacillati</taxon>
        <taxon>Bacillota</taxon>
        <taxon>Clostridia</taxon>
        <taxon>Eubacteriales</taxon>
        <taxon>Clostridiaceae</taxon>
        <taxon>Clostridium</taxon>
    </lineage>
</organism>
<feature type="region of interest" description="Disordered" evidence="1">
    <location>
        <begin position="1"/>
        <end position="45"/>
    </location>
</feature>